<reference evidence="1" key="1">
    <citation type="journal article" date="2021" name="Proc. Natl. Acad. Sci. U.S.A.">
        <title>A Catalog of Tens of Thousands of Viruses from Human Metagenomes Reveals Hidden Associations with Chronic Diseases.</title>
        <authorList>
            <person name="Tisza M.J."/>
            <person name="Buck C.B."/>
        </authorList>
    </citation>
    <scope>NUCLEOTIDE SEQUENCE</scope>
    <source>
        <strain evidence="1">CtWPU11</strain>
    </source>
</reference>
<sequence length="61" mass="6633">MLESIHDFEKGPGFRRGLRHLAGSGLQPVVKIQNGLAAARQAVLEALLADRPAGRRYGPLR</sequence>
<name>A0A8S5UAF0_9CAUD</name>
<organism evidence="1">
    <name type="scientific">Myoviridae sp. ctWPU11</name>
    <dbReference type="NCBI Taxonomy" id="2825118"/>
    <lineage>
        <taxon>Viruses</taxon>
        <taxon>Duplodnaviria</taxon>
        <taxon>Heunggongvirae</taxon>
        <taxon>Uroviricota</taxon>
        <taxon>Caudoviricetes</taxon>
    </lineage>
</organism>
<evidence type="ECO:0000313" key="1">
    <source>
        <dbReference type="EMBL" id="DAF91419.1"/>
    </source>
</evidence>
<dbReference type="EMBL" id="BK016053">
    <property type="protein sequence ID" value="DAF91419.1"/>
    <property type="molecule type" value="Genomic_DNA"/>
</dbReference>
<proteinExistence type="predicted"/>
<protein>
    <submittedName>
        <fullName evidence="1">Uncharacterized protein</fullName>
    </submittedName>
</protein>
<accession>A0A8S5UAF0</accession>